<reference evidence="1" key="1">
    <citation type="submission" date="2022-07" db="EMBL/GenBank/DDBJ databases">
        <title>Phylogenomic reconstructions and comparative analyses of Kickxellomycotina fungi.</title>
        <authorList>
            <person name="Reynolds N.K."/>
            <person name="Stajich J.E."/>
            <person name="Barry K."/>
            <person name="Grigoriev I.V."/>
            <person name="Crous P."/>
            <person name="Smith M.E."/>
        </authorList>
    </citation>
    <scope>NUCLEOTIDE SEQUENCE</scope>
    <source>
        <strain evidence="1">NRRL 5244</strain>
    </source>
</reference>
<accession>A0ACC1IY13</accession>
<sequence>MAIRRALQISIFALCVLSPAAVAQAVDSSTPSAKKPLDIRLFHSLNRAGAAVVSPDSTKALFTQSHYDQDENKSATFINLLDLSSGNIIRLTEDTVGSSFSNPLWFDDSSFGYMHKNVLYHQQLGSTANATEVFAPPIDISSV</sequence>
<dbReference type="Proteomes" id="UP001150603">
    <property type="component" value="Unassembled WGS sequence"/>
</dbReference>
<comment type="caution">
    <text evidence="1">The sequence shown here is derived from an EMBL/GenBank/DDBJ whole genome shotgun (WGS) entry which is preliminary data.</text>
</comment>
<feature type="non-terminal residue" evidence="1">
    <location>
        <position position="143"/>
    </location>
</feature>
<gene>
    <name evidence="1" type="ORF">FBU59_007067</name>
</gene>
<proteinExistence type="predicted"/>
<organism evidence="1 2">
    <name type="scientific">Linderina macrospora</name>
    <dbReference type="NCBI Taxonomy" id="4868"/>
    <lineage>
        <taxon>Eukaryota</taxon>
        <taxon>Fungi</taxon>
        <taxon>Fungi incertae sedis</taxon>
        <taxon>Zoopagomycota</taxon>
        <taxon>Kickxellomycotina</taxon>
        <taxon>Kickxellomycetes</taxon>
        <taxon>Kickxellales</taxon>
        <taxon>Kickxellaceae</taxon>
        <taxon>Linderina</taxon>
    </lineage>
</organism>
<evidence type="ECO:0000313" key="1">
    <source>
        <dbReference type="EMBL" id="KAJ1929188.1"/>
    </source>
</evidence>
<dbReference type="EMBL" id="JANBPW010006544">
    <property type="protein sequence ID" value="KAJ1929188.1"/>
    <property type="molecule type" value="Genomic_DNA"/>
</dbReference>
<keyword evidence="2" id="KW-1185">Reference proteome</keyword>
<name>A0ACC1IY13_9FUNG</name>
<evidence type="ECO:0000313" key="2">
    <source>
        <dbReference type="Proteomes" id="UP001150603"/>
    </source>
</evidence>
<protein>
    <submittedName>
        <fullName evidence="1">Uncharacterized protein</fullName>
    </submittedName>
</protein>